<dbReference type="AlphaFoldDB" id="A0AB40AR98"/>
<dbReference type="InterPro" id="IPR044823">
    <property type="entry name" value="ASIL1/2-like"/>
</dbReference>
<feature type="domain" description="Myb-like" evidence="2">
    <location>
        <begin position="119"/>
        <end position="176"/>
    </location>
</feature>
<proteinExistence type="predicted"/>
<evidence type="ECO:0000313" key="3">
    <source>
        <dbReference type="Proteomes" id="UP001515500"/>
    </source>
</evidence>
<dbReference type="PROSITE" id="PS50090">
    <property type="entry name" value="MYB_LIKE"/>
    <property type="match status" value="1"/>
</dbReference>
<dbReference type="InterPro" id="IPR001005">
    <property type="entry name" value="SANT/Myb"/>
</dbReference>
<gene>
    <name evidence="4" type="primary">LOC120253150</name>
</gene>
<dbReference type="InterPro" id="IPR044822">
    <property type="entry name" value="Myb_DNA-bind_4"/>
</dbReference>
<dbReference type="PANTHER" id="PTHR31307:SF6">
    <property type="entry name" value="OS01G0718900 PROTEIN"/>
    <property type="match status" value="1"/>
</dbReference>
<feature type="compositionally biased region" description="Acidic residues" evidence="1">
    <location>
        <begin position="345"/>
        <end position="362"/>
    </location>
</feature>
<organism evidence="3 4">
    <name type="scientific">Dioscorea cayennensis subsp. rotundata</name>
    <name type="common">White Guinea yam</name>
    <name type="synonym">Dioscorea rotundata</name>
    <dbReference type="NCBI Taxonomy" id="55577"/>
    <lineage>
        <taxon>Eukaryota</taxon>
        <taxon>Viridiplantae</taxon>
        <taxon>Streptophyta</taxon>
        <taxon>Embryophyta</taxon>
        <taxon>Tracheophyta</taxon>
        <taxon>Spermatophyta</taxon>
        <taxon>Magnoliopsida</taxon>
        <taxon>Liliopsida</taxon>
        <taxon>Dioscoreales</taxon>
        <taxon>Dioscoreaceae</taxon>
        <taxon>Dioscorea</taxon>
    </lineage>
</organism>
<feature type="region of interest" description="Disordered" evidence="1">
    <location>
        <begin position="153"/>
        <end position="192"/>
    </location>
</feature>
<evidence type="ECO:0000259" key="2">
    <source>
        <dbReference type="PROSITE" id="PS50090"/>
    </source>
</evidence>
<feature type="region of interest" description="Disordered" evidence="1">
    <location>
        <begin position="340"/>
        <end position="362"/>
    </location>
</feature>
<feature type="region of interest" description="Disordered" evidence="1">
    <location>
        <begin position="206"/>
        <end position="283"/>
    </location>
</feature>
<feature type="compositionally biased region" description="Acidic residues" evidence="1">
    <location>
        <begin position="40"/>
        <end position="56"/>
    </location>
</feature>
<evidence type="ECO:0000256" key="1">
    <source>
        <dbReference type="SAM" id="MobiDB-lite"/>
    </source>
</evidence>
<dbReference type="RefSeq" id="XP_039117387.1">
    <property type="nucleotide sequence ID" value="XM_039261453.1"/>
</dbReference>
<dbReference type="Gene3D" id="1.10.10.60">
    <property type="entry name" value="Homeodomain-like"/>
    <property type="match status" value="1"/>
</dbReference>
<dbReference type="GO" id="GO:0005634">
    <property type="term" value="C:nucleus"/>
    <property type="evidence" value="ECO:0007669"/>
    <property type="project" value="TreeGrafter"/>
</dbReference>
<protein>
    <submittedName>
        <fullName evidence="4">Trihelix transcription factor ASIL1</fullName>
    </submittedName>
</protein>
<accession>A0AB40AR98</accession>
<reference evidence="4" key="1">
    <citation type="submission" date="2025-08" db="UniProtKB">
        <authorList>
            <consortium name="RefSeq"/>
        </authorList>
    </citation>
    <scope>IDENTIFICATION</scope>
</reference>
<name>A0AB40AR98_DIOCR</name>
<dbReference type="Pfam" id="PF13837">
    <property type="entry name" value="Myb_DNA-bind_4"/>
    <property type="match status" value="1"/>
</dbReference>
<feature type="region of interest" description="Disordered" evidence="1">
    <location>
        <begin position="97"/>
        <end position="121"/>
    </location>
</feature>
<evidence type="ECO:0000313" key="4">
    <source>
        <dbReference type="RefSeq" id="XP_039117387.1"/>
    </source>
</evidence>
<feature type="region of interest" description="Disordered" evidence="1">
    <location>
        <begin position="1"/>
        <end position="84"/>
    </location>
</feature>
<dbReference type="PANTHER" id="PTHR31307">
    <property type="entry name" value="TRIHELIX TRANSCRIPTION FACTOR ASIL2"/>
    <property type="match status" value="1"/>
</dbReference>
<dbReference type="GeneID" id="120253150"/>
<feature type="compositionally biased region" description="Acidic residues" evidence="1">
    <location>
        <begin position="255"/>
        <end position="266"/>
    </location>
</feature>
<sequence length="362" mass="41187">MDDTEDDARYPPNPRRSFPPSSHRPKIPFRNPPSPPPAAYDDDEPDRAIEDSESDSDGDRGYRRMRGDDEDSSSSESRGKRRRLDKLALGFEFAPRAAAAAAAARPPPPPPARNSPADWSEESTFALLDAWGELYVQNGRKSLRSEEWSEVAKKVSQSSRTARSDTQCRNRVDTLKKKYKKEKASMAESMNPNSKWVYFKKMDFLMSAPSPPPPLPPQLQPQPSWQPPAPPRPSPYLNRSNGRDEMRDSPGETGTDNDEDDDDDSDGLPPKMTKGLGVPGPASFRMLADSIKRFGEIYERMENNKRQQLAELDRMRKEFQRDLEIHKRQILERAQVELAKLRQTEEEEEDEEDEEDIDASAR</sequence>
<feature type="compositionally biased region" description="Basic and acidic residues" evidence="1">
    <location>
        <begin position="162"/>
        <end position="176"/>
    </location>
</feature>
<dbReference type="GO" id="GO:0000976">
    <property type="term" value="F:transcription cis-regulatory region binding"/>
    <property type="evidence" value="ECO:0007669"/>
    <property type="project" value="EnsemblPlants"/>
</dbReference>
<feature type="compositionally biased region" description="Basic and acidic residues" evidence="1">
    <location>
        <begin position="241"/>
        <end position="250"/>
    </location>
</feature>
<keyword evidence="3" id="KW-1185">Reference proteome</keyword>
<feature type="compositionally biased region" description="Basic and acidic residues" evidence="1">
    <location>
        <begin position="57"/>
        <end position="67"/>
    </location>
</feature>
<feature type="compositionally biased region" description="Pro residues" evidence="1">
    <location>
        <begin position="209"/>
        <end position="234"/>
    </location>
</feature>
<dbReference type="Proteomes" id="UP001515500">
    <property type="component" value="Chromosome 26"/>
</dbReference>